<proteinExistence type="predicted"/>
<dbReference type="Proteomes" id="UP001139981">
    <property type="component" value="Unassembled WGS sequence"/>
</dbReference>
<evidence type="ECO:0000313" key="2">
    <source>
        <dbReference type="Proteomes" id="UP001139981"/>
    </source>
</evidence>
<comment type="caution">
    <text evidence="1">The sequence shown here is derived from an EMBL/GenBank/DDBJ whole genome shotgun (WGS) entry which is preliminary data.</text>
</comment>
<reference evidence="1" key="1">
    <citation type="submission" date="2022-07" db="EMBL/GenBank/DDBJ databases">
        <title>Phylogenomic reconstructions and comparative analyses of Kickxellomycotina fungi.</title>
        <authorList>
            <person name="Reynolds N.K."/>
            <person name="Stajich J.E."/>
            <person name="Barry K."/>
            <person name="Grigoriev I.V."/>
            <person name="Crous P."/>
            <person name="Smith M.E."/>
        </authorList>
    </citation>
    <scope>NUCLEOTIDE SEQUENCE</scope>
    <source>
        <strain evidence="1">CBS 190363</strain>
    </source>
</reference>
<gene>
    <name evidence="1" type="ORF">IWW38_005484</name>
</gene>
<keyword evidence="2" id="KW-1185">Reference proteome</keyword>
<protein>
    <submittedName>
        <fullName evidence="1">Uncharacterized protein</fullName>
    </submittedName>
</protein>
<sequence>MTGLAESLAHVVAKDRRVAADLLASATAWMHAAVAWSAPLASETDMAVGIPALNQLADHLVLLLAQLLTAAKQVADAGGWAAHAPMVAQAVAGFQIAALELTQANSKLAIAHSALVALQRSGVALDDAARHLDLFEHSVDAKQAVRQAVLKVTGALDAAGALDLPPMLLEPWTQPVAEATAQITELLSSELPANMEEVLDASQSAQLAEVAGQWTTAVMHTWQTIYRAEQQFNAESSAESDLNSWGLSPKELVRRIDLMQQMAGALHLPTMLALCRRLTQLSSAMSPSCDLVSGFVRPWITRYSLMVQHVVVLYANLHKTVVQFALTVCAVMTTVIVHGLGTTDIYDSEETDESNASGTGIGEGSTAGAKNVSDEIEGEDQ</sequence>
<accession>A0ACC1LWD6</accession>
<evidence type="ECO:0000313" key="1">
    <source>
        <dbReference type="EMBL" id="KAJ2883948.1"/>
    </source>
</evidence>
<name>A0ACC1LWD6_9FUNG</name>
<feature type="non-terminal residue" evidence="1">
    <location>
        <position position="381"/>
    </location>
</feature>
<organism evidence="1 2">
    <name type="scientific">Coemansia aciculifera</name>
    <dbReference type="NCBI Taxonomy" id="417176"/>
    <lineage>
        <taxon>Eukaryota</taxon>
        <taxon>Fungi</taxon>
        <taxon>Fungi incertae sedis</taxon>
        <taxon>Zoopagomycota</taxon>
        <taxon>Kickxellomycotina</taxon>
        <taxon>Kickxellomycetes</taxon>
        <taxon>Kickxellales</taxon>
        <taxon>Kickxellaceae</taxon>
        <taxon>Coemansia</taxon>
    </lineage>
</organism>
<dbReference type="EMBL" id="JANBVB010002588">
    <property type="protein sequence ID" value="KAJ2883948.1"/>
    <property type="molecule type" value="Genomic_DNA"/>
</dbReference>